<feature type="transmembrane region" description="Helical" evidence="1">
    <location>
        <begin position="47"/>
        <end position="69"/>
    </location>
</feature>
<accession>A0ABU5QRR9</accession>
<feature type="transmembrane region" description="Helical" evidence="1">
    <location>
        <begin position="18"/>
        <end position="35"/>
    </location>
</feature>
<name>A0ABU5QRR9_9BACT</name>
<dbReference type="Proteomes" id="UP001304671">
    <property type="component" value="Unassembled WGS sequence"/>
</dbReference>
<keyword evidence="1" id="KW-1133">Transmembrane helix</keyword>
<dbReference type="EMBL" id="JAYFUL010000037">
    <property type="protein sequence ID" value="MEA5259768.1"/>
    <property type="molecule type" value="Genomic_DNA"/>
</dbReference>
<keyword evidence="1" id="KW-0472">Membrane</keyword>
<comment type="caution">
    <text evidence="2">The sequence shown here is derived from an EMBL/GenBank/DDBJ whole genome shotgun (WGS) entry which is preliminary data.</text>
</comment>
<organism evidence="2 3">
    <name type="scientific">Arcicella aquatica</name>
    <dbReference type="NCBI Taxonomy" id="217141"/>
    <lineage>
        <taxon>Bacteria</taxon>
        <taxon>Pseudomonadati</taxon>
        <taxon>Bacteroidota</taxon>
        <taxon>Cytophagia</taxon>
        <taxon>Cytophagales</taxon>
        <taxon>Flectobacillaceae</taxon>
        <taxon>Arcicella</taxon>
    </lineage>
</organism>
<evidence type="ECO:0000313" key="3">
    <source>
        <dbReference type="Proteomes" id="UP001304671"/>
    </source>
</evidence>
<gene>
    <name evidence="2" type="ORF">VB264_18370</name>
</gene>
<reference evidence="2 3" key="1">
    <citation type="submission" date="2023-12" db="EMBL/GenBank/DDBJ databases">
        <title>Novel species of the genus Arcicella isolated from rivers.</title>
        <authorList>
            <person name="Lu H."/>
        </authorList>
    </citation>
    <scope>NUCLEOTIDE SEQUENCE [LARGE SCALE GENOMIC DNA]</scope>
    <source>
        <strain evidence="2 3">LMG 21963</strain>
    </source>
</reference>
<proteinExistence type="predicted"/>
<evidence type="ECO:0000256" key="1">
    <source>
        <dbReference type="SAM" id="Phobius"/>
    </source>
</evidence>
<protein>
    <submittedName>
        <fullName evidence="2">Uncharacterized protein</fullName>
    </submittedName>
</protein>
<evidence type="ECO:0000313" key="2">
    <source>
        <dbReference type="EMBL" id="MEA5259768.1"/>
    </source>
</evidence>
<keyword evidence="1" id="KW-0812">Transmembrane</keyword>
<sequence>MSHIGADYNKINSSAQSITNITLITIALMFFYQLLNNLEIGNLFIYPQFWIAVAVLIYFSGIFFINIFAEYITFNKDRTISIYWDIKDYLTFIHRVLLAVGLWYGKPSIQIP</sequence>
<keyword evidence="3" id="KW-1185">Reference proteome</keyword>
<dbReference type="RefSeq" id="WP_323251673.1">
    <property type="nucleotide sequence ID" value="NZ_JAYFUL010000037.1"/>
</dbReference>